<keyword evidence="4" id="KW-1185">Reference proteome</keyword>
<dbReference type="Proteomes" id="UP001589789">
    <property type="component" value="Unassembled WGS sequence"/>
</dbReference>
<dbReference type="PANTHER" id="PTHR35528">
    <property type="entry name" value="BLL1675 PROTEIN"/>
    <property type="match status" value="1"/>
</dbReference>
<dbReference type="Pfam" id="PF13610">
    <property type="entry name" value="DDE_Tnp_IS240"/>
    <property type="match status" value="1"/>
</dbReference>
<name>A0ABV6J1F6_9PROT</name>
<reference evidence="3 4" key="1">
    <citation type="submission" date="2024-09" db="EMBL/GenBank/DDBJ databases">
        <authorList>
            <person name="Sun Q."/>
            <person name="Mori K."/>
        </authorList>
    </citation>
    <scope>NUCLEOTIDE SEQUENCE [LARGE SCALE GENOMIC DNA]</scope>
    <source>
        <strain evidence="3 4">CCM 7468</strain>
    </source>
</reference>
<dbReference type="EMBL" id="JBHLVZ010000101">
    <property type="protein sequence ID" value="MFC0389294.1"/>
    <property type="molecule type" value="Genomic_DNA"/>
</dbReference>
<evidence type="ECO:0000313" key="4">
    <source>
        <dbReference type="Proteomes" id="UP001589789"/>
    </source>
</evidence>
<evidence type="ECO:0000313" key="3">
    <source>
        <dbReference type="EMBL" id="MFC0389294.1"/>
    </source>
</evidence>
<dbReference type="RefSeq" id="WP_377056539.1">
    <property type="nucleotide sequence ID" value="NZ_JBHLVZ010000101.1"/>
</dbReference>
<sequence length="122" mass="14369">MTDMLVQSRRAKAAMRFCRKLLKGLQYAPRVVPTGKLKGDAAARREILPGMEHRQSRDRSNRAELSHQPTRQRERQMKRLKSVRPAQRFLANHGRIHNHLQRRRQCLRATDYRVARSAAFRT</sequence>
<gene>
    <name evidence="3" type="ORF">ACFFIC_27675</name>
</gene>
<protein>
    <submittedName>
        <fullName evidence="3">DDE-type integrase/transposase/recombinase</fullName>
    </submittedName>
</protein>
<proteinExistence type="predicted"/>
<evidence type="ECO:0000259" key="2">
    <source>
        <dbReference type="Pfam" id="PF13610"/>
    </source>
</evidence>
<comment type="caution">
    <text evidence="3">The sequence shown here is derived from an EMBL/GenBank/DDBJ whole genome shotgun (WGS) entry which is preliminary data.</text>
</comment>
<dbReference type="InterPro" id="IPR052183">
    <property type="entry name" value="IS_Transposase"/>
</dbReference>
<dbReference type="InterPro" id="IPR032874">
    <property type="entry name" value="DDE_dom"/>
</dbReference>
<organism evidence="3 4">
    <name type="scientific">Muricoccus vinaceus</name>
    <dbReference type="NCBI Taxonomy" id="424704"/>
    <lineage>
        <taxon>Bacteria</taxon>
        <taxon>Pseudomonadati</taxon>
        <taxon>Pseudomonadota</taxon>
        <taxon>Alphaproteobacteria</taxon>
        <taxon>Acetobacterales</taxon>
        <taxon>Roseomonadaceae</taxon>
        <taxon>Muricoccus</taxon>
    </lineage>
</organism>
<dbReference type="PANTHER" id="PTHR35528:SF3">
    <property type="entry name" value="BLL1675 PROTEIN"/>
    <property type="match status" value="1"/>
</dbReference>
<feature type="compositionally biased region" description="Basic and acidic residues" evidence="1">
    <location>
        <begin position="47"/>
        <end position="77"/>
    </location>
</feature>
<feature type="domain" description="DDE" evidence="2">
    <location>
        <begin position="3"/>
        <end position="100"/>
    </location>
</feature>
<accession>A0ABV6J1F6</accession>
<evidence type="ECO:0000256" key="1">
    <source>
        <dbReference type="SAM" id="MobiDB-lite"/>
    </source>
</evidence>
<feature type="region of interest" description="Disordered" evidence="1">
    <location>
        <begin position="47"/>
        <end position="82"/>
    </location>
</feature>